<accession>A0A3M7SV68</accession>
<feature type="transmembrane region" description="Helical" evidence="1">
    <location>
        <begin position="121"/>
        <end position="140"/>
    </location>
</feature>
<evidence type="ECO:0000256" key="1">
    <source>
        <dbReference type="SAM" id="Phobius"/>
    </source>
</evidence>
<evidence type="ECO:0000313" key="2">
    <source>
        <dbReference type="EMBL" id="RNA39592.1"/>
    </source>
</evidence>
<feature type="transmembrane region" description="Helical" evidence="1">
    <location>
        <begin position="26"/>
        <end position="48"/>
    </location>
</feature>
<keyword evidence="1" id="KW-0472">Membrane</keyword>
<keyword evidence="3" id="KW-1185">Reference proteome</keyword>
<dbReference type="EMBL" id="REGN01000733">
    <property type="protein sequence ID" value="RNA39592.1"/>
    <property type="molecule type" value="Genomic_DNA"/>
</dbReference>
<dbReference type="AlphaFoldDB" id="A0A3M7SV68"/>
<reference evidence="2 3" key="1">
    <citation type="journal article" date="2018" name="Sci. Rep.">
        <title>Genomic signatures of local adaptation to the degree of environmental predictability in rotifers.</title>
        <authorList>
            <person name="Franch-Gras L."/>
            <person name="Hahn C."/>
            <person name="Garcia-Roger E.M."/>
            <person name="Carmona M.J."/>
            <person name="Serra M."/>
            <person name="Gomez A."/>
        </authorList>
    </citation>
    <scope>NUCLEOTIDE SEQUENCE [LARGE SCALE GENOMIC DNA]</scope>
    <source>
        <strain evidence="2">HYR1</strain>
    </source>
</reference>
<gene>
    <name evidence="2" type="ORF">BpHYR1_051147</name>
</gene>
<name>A0A3M7SV68_BRAPC</name>
<dbReference type="Proteomes" id="UP000276133">
    <property type="component" value="Unassembled WGS sequence"/>
</dbReference>
<keyword evidence="1" id="KW-1133">Transmembrane helix</keyword>
<evidence type="ECO:0000313" key="3">
    <source>
        <dbReference type="Proteomes" id="UP000276133"/>
    </source>
</evidence>
<organism evidence="2 3">
    <name type="scientific">Brachionus plicatilis</name>
    <name type="common">Marine rotifer</name>
    <name type="synonym">Brachionus muelleri</name>
    <dbReference type="NCBI Taxonomy" id="10195"/>
    <lineage>
        <taxon>Eukaryota</taxon>
        <taxon>Metazoa</taxon>
        <taxon>Spiralia</taxon>
        <taxon>Gnathifera</taxon>
        <taxon>Rotifera</taxon>
        <taxon>Eurotatoria</taxon>
        <taxon>Monogononta</taxon>
        <taxon>Pseudotrocha</taxon>
        <taxon>Ploima</taxon>
        <taxon>Brachionidae</taxon>
        <taxon>Brachionus</taxon>
    </lineage>
</organism>
<keyword evidence="1" id="KW-0812">Transmembrane</keyword>
<sequence length="141" mass="16751">MHLHNVTTLNIFSFQIDKTSISQNSYFYFVYSRITFVSQKIFIGLWCFKVFSKIKNKQITFVKTTFLFLGEFMKNKVFKNYFCIFEEKVSFSIDLFDCFIMGRIEPNWYFDALSFIIKLKAICKACFICLATIAIINYITD</sequence>
<protein>
    <submittedName>
        <fullName evidence="2">Uncharacterized protein</fullName>
    </submittedName>
</protein>
<comment type="caution">
    <text evidence="2">The sequence shown here is derived from an EMBL/GenBank/DDBJ whole genome shotgun (WGS) entry which is preliminary data.</text>
</comment>
<proteinExistence type="predicted"/>